<name>A0ABY4W8R1_9BACL</name>
<dbReference type="RefSeq" id="WP_251870520.1">
    <property type="nucleotide sequence ID" value="NZ_CP098755.1"/>
</dbReference>
<accession>A0ABY4W8R1</accession>
<evidence type="ECO:0000313" key="1">
    <source>
        <dbReference type="EMBL" id="USG63438.1"/>
    </source>
</evidence>
<sequence>MNYEVKLLGEEDNDALLELAATSDTGNDLFRVDRSPDFFALGKSWGESTYYGLWRKKRLIGCLGTTQMFRFIHGEKVPSIYLHDFRLHPQFTHTRAYYRLVSEVVDQLKQKQEWVYGIVWDSNQHQSSLVRGERLFPEAVSAGQTVHLGMPLFMPLSGDWKSVEEILPEDAWLYYQNWAVHRDFAYADRDRYLDQSGPFLGFRRGGQIEAVTKVVDQTAVRKLIVSRSLPFPLRVLHAPFRLRQAARLPETGEEFHHVYLAHYASVNQKDRRPAFFAYLSRRYHQQYSYGFAGLSQQEAAPYRHPLAIKLGSSTYVYGSVPRGLTLLAHELTLM</sequence>
<evidence type="ECO:0008006" key="3">
    <source>
        <dbReference type="Google" id="ProtNLM"/>
    </source>
</evidence>
<proteinExistence type="predicted"/>
<dbReference type="SUPFAM" id="SSF55729">
    <property type="entry name" value="Acyl-CoA N-acyltransferases (Nat)"/>
    <property type="match status" value="1"/>
</dbReference>
<gene>
    <name evidence="1" type="ORF">NDK47_14755</name>
</gene>
<dbReference type="Proteomes" id="UP001056500">
    <property type="component" value="Chromosome"/>
</dbReference>
<reference evidence="1" key="1">
    <citation type="submission" date="2022-06" db="EMBL/GenBank/DDBJ databases">
        <title>Genome sequencing of Brevibacillus sp. BB3-R1.</title>
        <authorList>
            <person name="Heo J."/>
            <person name="Lee D."/>
            <person name="Won M."/>
            <person name="Han B.-H."/>
            <person name="Hong S.-B."/>
            <person name="Kwon S.-W."/>
        </authorList>
    </citation>
    <scope>NUCLEOTIDE SEQUENCE</scope>
    <source>
        <strain evidence="1">BB3-R1</strain>
    </source>
</reference>
<dbReference type="InterPro" id="IPR016181">
    <property type="entry name" value="Acyl_CoA_acyltransferase"/>
</dbReference>
<evidence type="ECO:0000313" key="2">
    <source>
        <dbReference type="Proteomes" id="UP001056500"/>
    </source>
</evidence>
<dbReference type="EMBL" id="CP098755">
    <property type="protein sequence ID" value="USG63438.1"/>
    <property type="molecule type" value="Genomic_DNA"/>
</dbReference>
<protein>
    <recommendedName>
        <fullName evidence="3">GNAT family N-acetyltransferase</fullName>
    </recommendedName>
</protein>
<keyword evidence="2" id="KW-1185">Reference proteome</keyword>
<organism evidence="1 2">
    <name type="scientific">Brevibacillus ruminantium</name>
    <dbReference type="NCBI Taxonomy" id="2950604"/>
    <lineage>
        <taxon>Bacteria</taxon>
        <taxon>Bacillati</taxon>
        <taxon>Bacillota</taxon>
        <taxon>Bacilli</taxon>
        <taxon>Bacillales</taxon>
        <taxon>Paenibacillaceae</taxon>
        <taxon>Brevibacillus</taxon>
    </lineage>
</organism>